<dbReference type="Pfam" id="PF00392">
    <property type="entry name" value="GntR"/>
    <property type="match status" value="1"/>
</dbReference>
<dbReference type="PANTHER" id="PTHR43537">
    <property type="entry name" value="TRANSCRIPTIONAL REGULATOR, GNTR FAMILY"/>
    <property type="match status" value="1"/>
</dbReference>
<keyword evidence="3" id="KW-0804">Transcription</keyword>
<evidence type="ECO:0000259" key="4">
    <source>
        <dbReference type="SMART" id="SM00345"/>
    </source>
</evidence>
<dbReference type="InterPro" id="IPR011711">
    <property type="entry name" value="GntR_C"/>
</dbReference>
<feature type="domain" description="HTH gntR-type" evidence="4">
    <location>
        <begin position="15"/>
        <end position="73"/>
    </location>
</feature>
<dbReference type="InterPro" id="IPR036390">
    <property type="entry name" value="WH_DNA-bd_sf"/>
</dbReference>
<sequence>MNMPDGEGLLLAEKAFNALKAMLTGGQLRAGQFVSMPDLARMVDLPLAPVREAVKRAESAGLLNVLPKRGVAVMEATPDLIREYFDLRLIFDQEGARRLVRRGDGKRLSELREVHLRLLDAARNGITASLQREAMAVDWALHGMLSESLGNATVRAIYAQNRDRISVMQHSRPLLPDRIVPAMEEHLVIIEAVIGGDEQAAAEAVRQHFNQTLRWWGIFV</sequence>
<dbReference type="Gene3D" id="1.20.120.530">
    <property type="entry name" value="GntR ligand-binding domain-like"/>
    <property type="match status" value="1"/>
</dbReference>
<dbReference type="RefSeq" id="WP_407278435.1">
    <property type="nucleotide sequence ID" value="NZ_CP141259.1"/>
</dbReference>
<dbReference type="EMBL" id="CP141259">
    <property type="protein sequence ID" value="WRL45254.1"/>
    <property type="molecule type" value="Genomic_DNA"/>
</dbReference>
<accession>A0ABZ1AHB1</accession>
<dbReference type="Proteomes" id="UP001626593">
    <property type="component" value="Chromosome"/>
</dbReference>
<keyword evidence="2" id="KW-0238">DNA-binding</keyword>
<gene>
    <name evidence="6" type="ORF">U5817_18905</name>
</gene>
<evidence type="ECO:0000259" key="5">
    <source>
        <dbReference type="SMART" id="SM00895"/>
    </source>
</evidence>
<dbReference type="SMART" id="SM00345">
    <property type="entry name" value="HTH_GNTR"/>
    <property type="match status" value="1"/>
</dbReference>
<evidence type="ECO:0000256" key="1">
    <source>
        <dbReference type="ARBA" id="ARBA00023015"/>
    </source>
</evidence>
<dbReference type="PANTHER" id="PTHR43537:SF24">
    <property type="entry name" value="GLUCONATE OPERON TRANSCRIPTIONAL REPRESSOR"/>
    <property type="match status" value="1"/>
</dbReference>
<dbReference type="Pfam" id="PF07729">
    <property type="entry name" value="FCD"/>
    <property type="match status" value="1"/>
</dbReference>
<keyword evidence="1" id="KW-0805">Transcription regulation</keyword>
<dbReference type="InterPro" id="IPR036388">
    <property type="entry name" value="WH-like_DNA-bd_sf"/>
</dbReference>
<dbReference type="SUPFAM" id="SSF48008">
    <property type="entry name" value="GntR ligand-binding domain-like"/>
    <property type="match status" value="1"/>
</dbReference>
<dbReference type="InterPro" id="IPR008920">
    <property type="entry name" value="TF_FadR/GntR_C"/>
</dbReference>
<dbReference type="Gene3D" id="1.10.10.10">
    <property type="entry name" value="Winged helix-like DNA-binding domain superfamily/Winged helix DNA-binding domain"/>
    <property type="match status" value="1"/>
</dbReference>
<evidence type="ECO:0000256" key="2">
    <source>
        <dbReference type="ARBA" id="ARBA00023125"/>
    </source>
</evidence>
<dbReference type="InterPro" id="IPR000524">
    <property type="entry name" value="Tscrpt_reg_HTH_GntR"/>
</dbReference>
<dbReference type="SUPFAM" id="SSF46785">
    <property type="entry name" value="Winged helix' DNA-binding domain"/>
    <property type="match status" value="1"/>
</dbReference>
<feature type="domain" description="GntR C-terminal" evidence="5">
    <location>
        <begin position="83"/>
        <end position="211"/>
    </location>
</feature>
<evidence type="ECO:0000313" key="6">
    <source>
        <dbReference type="EMBL" id="WRL45254.1"/>
    </source>
</evidence>
<proteinExistence type="predicted"/>
<keyword evidence="7" id="KW-1185">Reference proteome</keyword>
<evidence type="ECO:0000256" key="3">
    <source>
        <dbReference type="ARBA" id="ARBA00023163"/>
    </source>
</evidence>
<reference evidence="6 7" key="1">
    <citation type="submission" date="2023-12" db="EMBL/GenBank/DDBJ databases">
        <title>A. evansii MAY27, complete genome.</title>
        <authorList>
            <person name="Wang Y."/>
        </authorList>
    </citation>
    <scope>NUCLEOTIDE SEQUENCE [LARGE SCALE GENOMIC DNA]</scope>
    <source>
        <strain evidence="6 7">MAY27</strain>
    </source>
</reference>
<organism evidence="6 7">
    <name type="scientific">Aromatoleum evansii</name>
    <name type="common">Azoarcus evansii</name>
    <dbReference type="NCBI Taxonomy" id="59406"/>
    <lineage>
        <taxon>Bacteria</taxon>
        <taxon>Pseudomonadati</taxon>
        <taxon>Pseudomonadota</taxon>
        <taxon>Betaproteobacteria</taxon>
        <taxon>Rhodocyclales</taxon>
        <taxon>Rhodocyclaceae</taxon>
        <taxon>Aromatoleum</taxon>
    </lineage>
</organism>
<name>A0ABZ1AHB1_AROEV</name>
<protein>
    <submittedName>
        <fullName evidence="6">GntR family transcriptional regulator</fullName>
    </submittedName>
</protein>
<dbReference type="SMART" id="SM00895">
    <property type="entry name" value="FCD"/>
    <property type="match status" value="1"/>
</dbReference>
<evidence type="ECO:0000313" key="7">
    <source>
        <dbReference type="Proteomes" id="UP001626593"/>
    </source>
</evidence>